<organism evidence="2 3">
    <name type="scientific">Mycena citricolor</name>
    <dbReference type="NCBI Taxonomy" id="2018698"/>
    <lineage>
        <taxon>Eukaryota</taxon>
        <taxon>Fungi</taxon>
        <taxon>Dikarya</taxon>
        <taxon>Basidiomycota</taxon>
        <taxon>Agaricomycotina</taxon>
        <taxon>Agaricomycetes</taxon>
        <taxon>Agaricomycetidae</taxon>
        <taxon>Agaricales</taxon>
        <taxon>Marasmiineae</taxon>
        <taxon>Mycenaceae</taxon>
        <taxon>Mycena</taxon>
    </lineage>
</organism>
<protein>
    <submittedName>
        <fullName evidence="2">Uncharacterized protein</fullName>
    </submittedName>
</protein>
<dbReference type="Proteomes" id="UP001295794">
    <property type="component" value="Unassembled WGS sequence"/>
</dbReference>
<feature type="region of interest" description="Disordered" evidence="1">
    <location>
        <begin position="420"/>
        <end position="539"/>
    </location>
</feature>
<evidence type="ECO:0000313" key="2">
    <source>
        <dbReference type="EMBL" id="CAK5276872.1"/>
    </source>
</evidence>
<sequence length="556" mass="62373">MPIKEATAEEFKGLWQKLTNQTKKKEQGLHRASEVIQFFDSLDVNMSEHLWDAFFQTMDRLEEIGVPDDISAPSLPLFMAITEEDPTNDQCIQFETKWKKSQENDQALNAEMKRILKRTNRSTSRETEHPGYYPLRLSTIRIDWSGKKKQMVVDREWKCRTVEEILWLTKQYCERFWPKIAKDFYRRRPYCYGLTEFDDFDLRVSVALSPVAKLDNLVEFKNLMVLLDKSWVIRESSPTTNDAVSDQRCFGNIYAKADGTYLLKDFSGTILDARDLITKYEGKQLTIQTIGLEGKAKQEERTHAKVPKTLSDLLYIWSKQDQEDSGQYWFSVESPATSMRTASTPTLGAETPSVEDDHGVEVGSTTPTDQRTAIFKMPVPFIEDADPMFFSGAAPGSSYSITNKAKSEPSSYATSRWLAESAGREKQAVKDRARIGGAPGSLLSHASTEIGHLKDASKQLAEDTGISEPSPALGHAQSRAASGFGSSNNTSPPVEPSHASGSEEVLPIRYPEADVERGANVVDSNMTENPITPPEPAPAVREGWISWLKRKAFGGR</sequence>
<feature type="region of interest" description="Disordered" evidence="1">
    <location>
        <begin position="340"/>
        <end position="366"/>
    </location>
</feature>
<dbReference type="EMBL" id="CAVNYO010000414">
    <property type="protein sequence ID" value="CAK5276872.1"/>
    <property type="molecule type" value="Genomic_DNA"/>
</dbReference>
<accession>A0AAD2HMU5</accession>
<gene>
    <name evidence="2" type="ORF">MYCIT1_LOCUS25493</name>
</gene>
<comment type="caution">
    <text evidence="2">The sequence shown here is derived from an EMBL/GenBank/DDBJ whole genome shotgun (WGS) entry which is preliminary data.</text>
</comment>
<keyword evidence="3" id="KW-1185">Reference proteome</keyword>
<proteinExistence type="predicted"/>
<evidence type="ECO:0000313" key="3">
    <source>
        <dbReference type="Proteomes" id="UP001295794"/>
    </source>
</evidence>
<feature type="compositionally biased region" description="Basic and acidic residues" evidence="1">
    <location>
        <begin position="451"/>
        <end position="461"/>
    </location>
</feature>
<reference evidence="2" key="1">
    <citation type="submission" date="2023-11" db="EMBL/GenBank/DDBJ databases">
        <authorList>
            <person name="De Vega J J."/>
            <person name="De Vega J J."/>
        </authorList>
    </citation>
    <scope>NUCLEOTIDE SEQUENCE</scope>
</reference>
<dbReference type="AlphaFoldDB" id="A0AAD2HMU5"/>
<evidence type="ECO:0000256" key="1">
    <source>
        <dbReference type="SAM" id="MobiDB-lite"/>
    </source>
</evidence>
<name>A0AAD2HMU5_9AGAR</name>
<feature type="compositionally biased region" description="Basic and acidic residues" evidence="1">
    <location>
        <begin position="422"/>
        <end position="434"/>
    </location>
</feature>